<dbReference type="InParanoid" id="E2BGV7"/>
<dbReference type="AlphaFoldDB" id="E2BGV7"/>
<protein>
    <submittedName>
        <fullName evidence="4">Protein takeout</fullName>
    </submittedName>
</protein>
<dbReference type="EMBL" id="GL448228">
    <property type="protein sequence ID" value="EFN85089.1"/>
    <property type="molecule type" value="Genomic_DNA"/>
</dbReference>
<dbReference type="FunCoup" id="E2BGV7">
    <property type="interactions" value="24"/>
</dbReference>
<dbReference type="PANTHER" id="PTHR11008">
    <property type="entry name" value="PROTEIN TAKEOUT-LIKE PROTEIN"/>
    <property type="match status" value="1"/>
</dbReference>
<evidence type="ECO:0000256" key="3">
    <source>
        <dbReference type="ARBA" id="ARBA00060902"/>
    </source>
</evidence>
<dbReference type="GO" id="GO:0005615">
    <property type="term" value="C:extracellular space"/>
    <property type="evidence" value="ECO:0007669"/>
    <property type="project" value="TreeGrafter"/>
</dbReference>
<keyword evidence="1" id="KW-0732">Signal</keyword>
<name>E2BGV7_HARSA</name>
<dbReference type="InterPro" id="IPR038606">
    <property type="entry name" value="To_sf"/>
</dbReference>
<dbReference type="OrthoDB" id="8185902at2759"/>
<evidence type="ECO:0000256" key="1">
    <source>
        <dbReference type="ARBA" id="ARBA00022729"/>
    </source>
</evidence>
<dbReference type="GO" id="GO:0007623">
    <property type="term" value="P:circadian rhythm"/>
    <property type="evidence" value="ECO:0007669"/>
    <property type="project" value="UniProtKB-ARBA"/>
</dbReference>
<dbReference type="FunFam" id="3.15.10.30:FF:000001">
    <property type="entry name" value="Takeout-like protein 1"/>
    <property type="match status" value="1"/>
</dbReference>
<evidence type="ECO:0000313" key="4">
    <source>
        <dbReference type="EMBL" id="EFN85089.1"/>
    </source>
</evidence>
<comment type="similarity">
    <text evidence="3">Belongs to the TO family.</text>
</comment>
<dbReference type="InterPro" id="IPR010562">
    <property type="entry name" value="Haemolymph_juvenile_hormone-bd"/>
</dbReference>
<proteinExistence type="inferred from homology"/>
<organism evidence="5">
    <name type="scientific">Harpegnathos saltator</name>
    <name type="common">Jerdon's jumping ant</name>
    <dbReference type="NCBI Taxonomy" id="610380"/>
    <lineage>
        <taxon>Eukaryota</taxon>
        <taxon>Metazoa</taxon>
        <taxon>Ecdysozoa</taxon>
        <taxon>Arthropoda</taxon>
        <taxon>Hexapoda</taxon>
        <taxon>Insecta</taxon>
        <taxon>Pterygota</taxon>
        <taxon>Neoptera</taxon>
        <taxon>Endopterygota</taxon>
        <taxon>Hymenoptera</taxon>
        <taxon>Apocrita</taxon>
        <taxon>Aculeata</taxon>
        <taxon>Formicoidea</taxon>
        <taxon>Formicidae</taxon>
        <taxon>Ponerinae</taxon>
        <taxon>Ponerini</taxon>
        <taxon>Harpegnathos</taxon>
    </lineage>
</organism>
<keyword evidence="5" id="KW-1185">Reference proteome</keyword>
<dbReference type="SMART" id="SM00700">
    <property type="entry name" value="JHBP"/>
    <property type="match status" value="1"/>
</dbReference>
<reference evidence="4 5" key="1">
    <citation type="journal article" date="2010" name="Science">
        <title>Genomic comparison of the ants Camponotus floridanus and Harpegnathos saltator.</title>
        <authorList>
            <person name="Bonasio R."/>
            <person name="Zhang G."/>
            <person name="Ye C."/>
            <person name="Mutti N.S."/>
            <person name="Fang X."/>
            <person name="Qin N."/>
            <person name="Donahue G."/>
            <person name="Yang P."/>
            <person name="Li Q."/>
            <person name="Li C."/>
            <person name="Zhang P."/>
            <person name="Huang Z."/>
            <person name="Berger S.L."/>
            <person name="Reinberg D."/>
            <person name="Wang J."/>
            <person name="Liebig J."/>
        </authorList>
    </citation>
    <scope>NUCLEOTIDE SEQUENCE [LARGE SCALE GENOMIC DNA]</scope>
    <source>
        <strain evidence="4 5">R22 G/1</strain>
    </source>
</reference>
<accession>E2BGV7</accession>
<keyword evidence="2" id="KW-0090">Biological rhythms</keyword>
<evidence type="ECO:0000313" key="5">
    <source>
        <dbReference type="Proteomes" id="UP000008237"/>
    </source>
</evidence>
<dbReference type="Gene3D" id="3.15.10.30">
    <property type="entry name" value="Haemolymph juvenile hormone binding protein"/>
    <property type="match status" value="1"/>
</dbReference>
<evidence type="ECO:0000256" key="2">
    <source>
        <dbReference type="ARBA" id="ARBA00023108"/>
    </source>
</evidence>
<sequence length="274" mass="30436">MIDAHITHRHHSTESSSRWDALSSSRLGLGRAARAPAAAEIRLPARTAKTKEAEYVKQCSRSDPKLITCLIDALHHLRPYLSAGIPEIELPAVEPFRMDELTLSLTGGVNGYKVQLRDLLIRGASNYTVEDIKLGSSFQAIVRMPALILDAHYSSSGVLIILPASGNGTFHARFGDARALVKGNVSTRPRDGKTYLNVDNLDVDLRVKDVQMRVRKIFNNNRILTEATNLFLRENGQEVLKIMEPQLKRKLSALFAGIVNQLLRHVPVETFLTP</sequence>
<gene>
    <name evidence="4" type="ORF">EAI_14885</name>
</gene>
<dbReference type="Proteomes" id="UP000008237">
    <property type="component" value="Unassembled WGS sequence"/>
</dbReference>
<dbReference type="Pfam" id="PF06585">
    <property type="entry name" value="JHBP"/>
    <property type="match status" value="1"/>
</dbReference>
<dbReference type="OMA" id="PEYVKQC"/>
<dbReference type="STRING" id="610380.E2BGV7"/>
<dbReference type="PANTHER" id="PTHR11008:SF41">
    <property type="entry name" value="RE70318P"/>
    <property type="match status" value="1"/>
</dbReference>